<protein>
    <recommendedName>
        <fullName evidence="2">R13L1/DRL21-like LRR repeat region domain-containing protein</fullName>
    </recommendedName>
</protein>
<gene>
    <name evidence="3" type="ORF">MKW98_008479</name>
</gene>
<dbReference type="SUPFAM" id="SSF52058">
    <property type="entry name" value="L domain-like"/>
    <property type="match status" value="1"/>
</dbReference>
<evidence type="ECO:0000313" key="4">
    <source>
        <dbReference type="Proteomes" id="UP001202328"/>
    </source>
</evidence>
<name>A0AAD4TN74_9MAGN</name>
<dbReference type="Gene3D" id="3.80.10.10">
    <property type="entry name" value="Ribonuclease Inhibitor"/>
    <property type="match status" value="3"/>
</dbReference>
<proteinExistence type="predicted"/>
<comment type="caution">
    <text evidence="3">The sequence shown here is derived from an EMBL/GenBank/DDBJ whole genome shotgun (WGS) entry which is preliminary data.</text>
</comment>
<evidence type="ECO:0000259" key="2">
    <source>
        <dbReference type="Pfam" id="PF25019"/>
    </source>
</evidence>
<feature type="domain" description="R13L1/DRL21-like LRR repeat region" evidence="2">
    <location>
        <begin position="299"/>
        <end position="442"/>
    </location>
</feature>
<dbReference type="InterPro" id="IPR032675">
    <property type="entry name" value="LRR_dom_sf"/>
</dbReference>
<dbReference type="PANTHER" id="PTHR47186">
    <property type="entry name" value="LEUCINE-RICH REPEAT-CONTAINING PROTEIN 57"/>
    <property type="match status" value="1"/>
</dbReference>
<keyword evidence="4" id="KW-1185">Reference proteome</keyword>
<accession>A0AAD4TN74</accession>
<evidence type="ECO:0000256" key="1">
    <source>
        <dbReference type="SAM" id="MobiDB-lite"/>
    </source>
</evidence>
<evidence type="ECO:0000313" key="3">
    <source>
        <dbReference type="EMBL" id="KAI3962612.1"/>
    </source>
</evidence>
<organism evidence="3 4">
    <name type="scientific">Papaver atlanticum</name>
    <dbReference type="NCBI Taxonomy" id="357466"/>
    <lineage>
        <taxon>Eukaryota</taxon>
        <taxon>Viridiplantae</taxon>
        <taxon>Streptophyta</taxon>
        <taxon>Embryophyta</taxon>
        <taxon>Tracheophyta</taxon>
        <taxon>Spermatophyta</taxon>
        <taxon>Magnoliopsida</taxon>
        <taxon>Ranunculales</taxon>
        <taxon>Papaveraceae</taxon>
        <taxon>Papaveroideae</taxon>
        <taxon>Papaver</taxon>
    </lineage>
</organism>
<dbReference type="AlphaFoldDB" id="A0AAD4TN74"/>
<dbReference type="Gene3D" id="1.20.5.4130">
    <property type="match status" value="1"/>
</dbReference>
<dbReference type="EMBL" id="JAJJMB010000289">
    <property type="protein sequence ID" value="KAI3962612.1"/>
    <property type="molecule type" value="Genomic_DNA"/>
</dbReference>
<dbReference type="InterPro" id="IPR056789">
    <property type="entry name" value="LRR_R13L1-DRL21"/>
</dbReference>
<dbReference type="Proteomes" id="UP001202328">
    <property type="component" value="Unassembled WGS sequence"/>
</dbReference>
<feature type="region of interest" description="Disordered" evidence="1">
    <location>
        <begin position="38"/>
        <end position="61"/>
    </location>
</feature>
<dbReference type="PANTHER" id="PTHR47186:SF30">
    <property type="entry name" value="EF-HAND DOMAIN-CONTAINING PROTEIN"/>
    <property type="match status" value="1"/>
</dbReference>
<dbReference type="Pfam" id="PF25019">
    <property type="entry name" value="LRR_R13L1-DRL21"/>
    <property type="match status" value="1"/>
</dbReference>
<sequence>MWLDKLKTAAYEMEDVLDEWGTEIQRSKLEKLQQHLTNGHEDDGKNMAKKNQVSSSSSSYSCSPISCFKKIALRHDIGIRIREIRKSLDYIKNEKDQFKFNVTLSEVLPEVSFAQSRKETSFIMVDSDIWGRDIDKNIILNKLFSIESSIQLVRKVDNVRTIQCMRHKDHSFGVDHLSYELIHPLRCLRVLKLKNMGITHLSNEIDKLIHLRYLDLSKNIDLDELPESMCNLLNLQVLKLKDCRNLFKLPKGMGRMINMRNFDIRYSGLEYMPKGIGNWKHLHNLSTFIVSTEREGCKMKELRYQNHLNGDLAIKGLGRLNSEEEAAEAELHKKYQLNALRLSFKPSGGTLASSSSGRQVRQQKSETLVVERLMESLLEVLKPHPNLKKLTIYHNLGFRYPGWMGSIEALTNLCYLGLHNCSNCTELPSLGLLPSLEVLVIKYLEGLKAIGVEIYGGIQVDTLTVFPKLIVLEITDMSNLEVVDLGEIVEGKGEIKMMSCLEVLKILRCPELKSLRFPTESLPSLEKLRLHFLKNLSSFPTHLPSLSHLYIRSCPSLISDSGHHHLYLPYAPNLTTLEIQEFHHSPLHLGNLAEYRELRHLNIYANLDDSIKLIPEYVQNLTILQHLEIYSYGKEQEVGDWSILSYIPSVTLNGKKIRSINQ</sequence>
<reference evidence="3" key="1">
    <citation type="submission" date="2022-04" db="EMBL/GenBank/DDBJ databases">
        <title>A functionally conserved STORR gene fusion in Papaver species that diverged 16.8 million years ago.</title>
        <authorList>
            <person name="Catania T."/>
        </authorList>
    </citation>
    <scope>NUCLEOTIDE SEQUENCE</scope>
    <source>
        <strain evidence="3">S-188037</strain>
    </source>
</reference>